<keyword evidence="8" id="KW-0732">Signal</keyword>
<dbReference type="GO" id="GO:0016020">
    <property type="term" value="C:membrane"/>
    <property type="evidence" value="ECO:0007669"/>
    <property type="project" value="UniProtKB-SubCell"/>
</dbReference>
<dbReference type="PANTHER" id="PTHR47797">
    <property type="entry name" value="DEHYDROGENASE, PUTATIVE (AFU_ORTHOLOGUE AFUA_8G05805)-RELATED"/>
    <property type="match status" value="1"/>
</dbReference>
<dbReference type="EMBL" id="KL142428">
    <property type="protein sequence ID" value="KDR66022.1"/>
    <property type="molecule type" value="Genomic_DNA"/>
</dbReference>
<name>A0A067S7W4_GALM3</name>
<dbReference type="PROSITE" id="PS50939">
    <property type="entry name" value="CYTOCHROME_B561"/>
    <property type="match status" value="1"/>
</dbReference>
<dbReference type="STRING" id="685588.A0A067S7W4"/>
<dbReference type="HOGENOM" id="CLU_038404_0_0_1"/>
<dbReference type="InterPro" id="IPR005018">
    <property type="entry name" value="DOMON_domain"/>
</dbReference>
<feature type="transmembrane region" description="Helical" evidence="7">
    <location>
        <begin position="313"/>
        <end position="332"/>
    </location>
</feature>
<feature type="transmembrane region" description="Helical" evidence="7">
    <location>
        <begin position="352"/>
        <end position="374"/>
    </location>
</feature>
<comment type="subcellular location">
    <subcellularLocation>
        <location evidence="1">Membrane</location>
    </subcellularLocation>
</comment>
<dbReference type="CDD" id="cd09630">
    <property type="entry name" value="CDH_like_cytochrome"/>
    <property type="match status" value="1"/>
</dbReference>
<evidence type="ECO:0000313" key="12">
    <source>
        <dbReference type="Proteomes" id="UP000027222"/>
    </source>
</evidence>
<evidence type="ECO:0000259" key="9">
    <source>
        <dbReference type="PROSITE" id="PS50836"/>
    </source>
</evidence>
<dbReference type="Proteomes" id="UP000027222">
    <property type="component" value="Unassembled WGS sequence"/>
</dbReference>
<keyword evidence="2" id="KW-0813">Transport</keyword>
<evidence type="ECO:0000256" key="1">
    <source>
        <dbReference type="ARBA" id="ARBA00004370"/>
    </source>
</evidence>
<keyword evidence="6 7" id="KW-0472">Membrane</keyword>
<feature type="domain" description="DOMON" evidence="9">
    <location>
        <begin position="39"/>
        <end position="149"/>
    </location>
</feature>
<evidence type="ECO:0000256" key="6">
    <source>
        <dbReference type="ARBA" id="ARBA00023136"/>
    </source>
</evidence>
<dbReference type="InterPro" id="IPR006593">
    <property type="entry name" value="Cyt_b561/ferric_Rdtase_TM"/>
</dbReference>
<dbReference type="OrthoDB" id="19261at2759"/>
<dbReference type="Pfam" id="PF16010">
    <property type="entry name" value="CDH-cyt"/>
    <property type="match status" value="1"/>
</dbReference>
<evidence type="ECO:0000313" key="11">
    <source>
        <dbReference type="EMBL" id="KDR66022.1"/>
    </source>
</evidence>
<proteinExistence type="predicted"/>
<feature type="transmembrane region" description="Helical" evidence="7">
    <location>
        <begin position="206"/>
        <end position="231"/>
    </location>
</feature>
<keyword evidence="3 7" id="KW-0812">Transmembrane</keyword>
<dbReference type="Gene3D" id="1.20.120.1770">
    <property type="match status" value="1"/>
</dbReference>
<evidence type="ECO:0000256" key="8">
    <source>
        <dbReference type="SAM" id="SignalP"/>
    </source>
</evidence>
<gene>
    <name evidence="11" type="ORF">GALMADRAFT_273751</name>
</gene>
<accession>A0A067S7W4</accession>
<protein>
    <recommendedName>
        <fullName evidence="13">Cytochrome b561 domain-containing protein</fullName>
    </recommendedName>
</protein>
<dbReference type="SMART" id="SM00664">
    <property type="entry name" value="DoH"/>
    <property type="match status" value="1"/>
</dbReference>
<sequence length="413" mass="45276">MQVSSLKLLWLSVLVLGEVAESLSSRQSDGLHGDRLCSRSMCVTAIVNGSFVDYVMTSTSRGIGWMAVGFGRAMGNSPMIVMWPNTDGSVTLSQRLSSGHSTPNVDANPPRKAVISQSYTVLSGSRSQLAFTIPTNGTNTRPFIIWAYGSTNPHSSATDAHFSEHDDMGEWQLDLARPVDFASPPSKSGTLPLFPPLPLYPYQRLIVAHAILCVVGFLLFLPAGVLLARYLRAFNPIWFQGHWIIQFALAGPLIVIGVALGIAAVETAGALHFGDKHRKYGFAIFFLYLAQCGLGAFIHFVKDKKRTRRPIQNYLHGLVGLITIGSAMYQIYNGFYSEWSNTTGRGPLSGGLTIFFWIGSMLLLAAYLGGLAFLPRQLRQENNSRPLSTRDEGEEYIRMLSQPNLHHPGPQTA</sequence>
<evidence type="ECO:0000256" key="7">
    <source>
        <dbReference type="SAM" id="Phobius"/>
    </source>
</evidence>
<keyword evidence="5 7" id="KW-1133">Transmembrane helix</keyword>
<feature type="signal peptide" evidence="8">
    <location>
        <begin position="1"/>
        <end position="17"/>
    </location>
</feature>
<evidence type="ECO:0000256" key="4">
    <source>
        <dbReference type="ARBA" id="ARBA00022982"/>
    </source>
</evidence>
<dbReference type="Gene3D" id="2.60.40.1210">
    <property type="entry name" value="Cellobiose dehydrogenase, cytochrome domain"/>
    <property type="match status" value="1"/>
</dbReference>
<dbReference type="AlphaFoldDB" id="A0A067S7W4"/>
<evidence type="ECO:0000256" key="5">
    <source>
        <dbReference type="ARBA" id="ARBA00022989"/>
    </source>
</evidence>
<keyword evidence="4" id="KW-0249">Electron transport</keyword>
<organism evidence="11 12">
    <name type="scientific">Galerina marginata (strain CBS 339.88)</name>
    <dbReference type="NCBI Taxonomy" id="685588"/>
    <lineage>
        <taxon>Eukaryota</taxon>
        <taxon>Fungi</taxon>
        <taxon>Dikarya</taxon>
        <taxon>Basidiomycota</taxon>
        <taxon>Agaricomycotina</taxon>
        <taxon>Agaricomycetes</taxon>
        <taxon>Agaricomycetidae</taxon>
        <taxon>Agaricales</taxon>
        <taxon>Agaricineae</taxon>
        <taxon>Strophariaceae</taxon>
        <taxon>Galerina</taxon>
    </lineage>
</organism>
<evidence type="ECO:0008006" key="13">
    <source>
        <dbReference type="Google" id="ProtNLM"/>
    </source>
</evidence>
<evidence type="ECO:0000256" key="3">
    <source>
        <dbReference type="ARBA" id="ARBA00022692"/>
    </source>
</evidence>
<keyword evidence="12" id="KW-1185">Reference proteome</keyword>
<feature type="transmembrane region" description="Helical" evidence="7">
    <location>
        <begin position="280"/>
        <end position="301"/>
    </location>
</feature>
<dbReference type="InterPro" id="IPR015920">
    <property type="entry name" value="Cellobiose_DH-like_cyt"/>
</dbReference>
<feature type="domain" description="Cytochrome b561" evidence="10">
    <location>
        <begin position="175"/>
        <end position="374"/>
    </location>
</feature>
<dbReference type="PANTHER" id="PTHR47797:SF3">
    <property type="entry name" value="CYTOCHROME B561 DOMAIN-CONTAINING PROTEIN"/>
    <property type="match status" value="1"/>
</dbReference>
<dbReference type="SMART" id="SM00665">
    <property type="entry name" value="B561"/>
    <property type="match status" value="1"/>
</dbReference>
<dbReference type="SUPFAM" id="SSF49344">
    <property type="entry name" value="CBD9-like"/>
    <property type="match status" value="1"/>
</dbReference>
<evidence type="ECO:0000259" key="10">
    <source>
        <dbReference type="PROSITE" id="PS50939"/>
    </source>
</evidence>
<reference evidence="12" key="1">
    <citation type="journal article" date="2014" name="Proc. Natl. Acad. Sci. U.S.A.">
        <title>Extensive sampling of basidiomycete genomes demonstrates inadequacy of the white-rot/brown-rot paradigm for wood decay fungi.</title>
        <authorList>
            <person name="Riley R."/>
            <person name="Salamov A.A."/>
            <person name="Brown D.W."/>
            <person name="Nagy L.G."/>
            <person name="Floudas D."/>
            <person name="Held B.W."/>
            <person name="Levasseur A."/>
            <person name="Lombard V."/>
            <person name="Morin E."/>
            <person name="Otillar R."/>
            <person name="Lindquist E.A."/>
            <person name="Sun H."/>
            <person name="LaButti K.M."/>
            <person name="Schmutz J."/>
            <person name="Jabbour D."/>
            <person name="Luo H."/>
            <person name="Baker S.E."/>
            <person name="Pisabarro A.G."/>
            <person name="Walton J.D."/>
            <person name="Blanchette R.A."/>
            <person name="Henrissat B."/>
            <person name="Martin F."/>
            <person name="Cullen D."/>
            <person name="Hibbett D.S."/>
            <person name="Grigoriev I.V."/>
        </authorList>
    </citation>
    <scope>NUCLEOTIDE SEQUENCE [LARGE SCALE GENOMIC DNA]</scope>
    <source>
        <strain evidence="12">CBS 339.88</strain>
    </source>
</reference>
<dbReference type="PROSITE" id="PS50836">
    <property type="entry name" value="DOMON"/>
    <property type="match status" value="1"/>
</dbReference>
<dbReference type="CDD" id="cd08760">
    <property type="entry name" value="Cyt_b561_FRRS1_like"/>
    <property type="match status" value="1"/>
</dbReference>
<dbReference type="Pfam" id="PF03188">
    <property type="entry name" value="Cytochrom_B561"/>
    <property type="match status" value="1"/>
</dbReference>
<evidence type="ECO:0000256" key="2">
    <source>
        <dbReference type="ARBA" id="ARBA00022448"/>
    </source>
</evidence>
<feature type="chain" id="PRO_5001645618" description="Cytochrome b561 domain-containing protein" evidence="8">
    <location>
        <begin position="18"/>
        <end position="413"/>
    </location>
</feature>
<feature type="transmembrane region" description="Helical" evidence="7">
    <location>
        <begin position="243"/>
        <end position="265"/>
    </location>
</feature>